<reference evidence="1 2" key="1">
    <citation type="submission" date="2014-06" db="EMBL/GenBank/DDBJ databases">
        <title>Genome characterization of distinct group I Clostridium botulinum lineages.</title>
        <authorList>
            <person name="Giordani F."/>
            <person name="Anselmo A."/>
            <person name="Fillo S."/>
            <person name="Palozzi A.M."/>
            <person name="Fortunato A."/>
            <person name="Gentile B."/>
            <person name="Ciammaruconi A."/>
            <person name="Anniballi F."/>
            <person name="De Medici D."/>
            <person name="Lista F."/>
        </authorList>
    </citation>
    <scope>NUCLEOTIDE SEQUENCE [LARGE SCALE GENOMIC DNA]</scope>
    <source>
        <strain evidence="1 2">B2 450</strain>
    </source>
</reference>
<dbReference type="RefSeq" id="WP_043032281.1">
    <property type="nucleotide sequence ID" value="NZ_JXSU01000007.1"/>
</dbReference>
<name>A0A0D1C173_CLOBO</name>
<dbReference type="HOGENOM" id="CLU_153080_0_0_9"/>
<proteinExistence type="predicted"/>
<gene>
    <name evidence="1" type="ORF">N495_14995</name>
</gene>
<dbReference type="OrthoDB" id="1757897at2"/>
<evidence type="ECO:0000313" key="1">
    <source>
        <dbReference type="EMBL" id="KIS24821.1"/>
    </source>
</evidence>
<sequence length="139" mass="16219">MSKFNYKVPGDSIQQDLINNAIPETLWQKVYLYLKKLGYNVYAPGQKRNKCTESYVVIKENGVHALVGNISGYKLFDIIVYSPMDQYSTMEFYVENLKEALEKIKDFRLTGNETPSIIDYDVQAYTTSIEYQQFKSLRR</sequence>
<evidence type="ECO:0000313" key="2">
    <source>
        <dbReference type="Proteomes" id="UP000032250"/>
    </source>
</evidence>
<dbReference type="AlphaFoldDB" id="A0A0D1C173"/>
<protein>
    <submittedName>
        <fullName evidence="1">Uncharacterized protein</fullName>
    </submittedName>
</protein>
<dbReference type="PATRIC" id="fig|1379739.3.peg.3394"/>
<accession>A0A0D1C173</accession>
<dbReference type="Proteomes" id="UP000032250">
    <property type="component" value="Unassembled WGS sequence"/>
</dbReference>
<dbReference type="EMBL" id="JXSU01000007">
    <property type="protein sequence ID" value="KIS24821.1"/>
    <property type="molecule type" value="Genomic_DNA"/>
</dbReference>
<comment type="caution">
    <text evidence="1">The sequence shown here is derived from an EMBL/GenBank/DDBJ whole genome shotgun (WGS) entry which is preliminary data.</text>
</comment>
<organism evidence="1 2">
    <name type="scientific">Clostridium botulinum B2 450</name>
    <dbReference type="NCBI Taxonomy" id="1379739"/>
    <lineage>
        <taxon>Bacteria</taxon>
        <taxon>Bacillati</taxon>
        <taxon>Bacillota</taxon>
        <taxon>Clostridia</taxon>
        <taxon>Eubacteriales</taxon>
        <taxon>Clostridiaceae</taxon>
        <taxon>Clostridium</taxon>
    </lineage>
</organism>